<dbReference type="SUPFAM" id="SSF52540">
    <property type="entry name" value="P-loop containing nucleoside triphosphate hydrolases"/>
    <property type="match status" value="1"/>
</dbReference>
<evidence type="ECO:0000256" key="1">
    <source>
        <dbReference type="ARBA" id="ARBA00022741"/>
    </source>
</evidence>
<dbReference type="GO" id="GO:0005524">
    <property type="term" value="F:ATP binding"/>
    <property type="evidence" value="ECO:0007669"/>
    <property type="project" value="UniProtKB-UniRule"/>
</dbReference>
<sequence length="157" mass="17333">MKFEVPSKIQAISLPLILTPPYKSLIAHAHNGSGKTTCFVLGILSRIDMNLHAPQALCICPTRELVIQMGKFTGVTTELGLPDNYKRIDKRAPISAQVIIGTPGTIKVWIEAKKLGTYNLKILVFDEADHMLAQGGFRADFVRMMKAIVKQTSEIQV</sequence>
<reference evidence="6 7" key="1">
    <citation type="journal article" date="2018" name="Mol. Plant">
        <title>The genome of Artemisia annua provides insight into the evolution of Asteraceae family and artemisinin biosynthesis.</title>
        <authorList>
            <person name="Shen Q."/>
            <person name="Zhang L."/>
            <person name="Liao Z."/>
            <person name="Wang S."/>
            <person name="Yan T."/>
            <person name="Shi P."/>
            <person name="Liu M."/>
            <person name="Fu X."/>
            <person name="Pan Q."/>
            <person name="Wang Y."/>
            <person name="Lv Z."/>
            <person name="Lu X."/>
            <person name="Zhang F."/>
            <person name="Jiang W."/>
            <person name="Ma Y."/>
            <person name="Chen M."/>
            <person name="Hao X."/>
            <person name="Li L."/>
            <person name="Tang Y."/>
            <person name="Lv G."/>
            <person name="Zhou Y."/>
            <person name="Sun X."/>
            <person name="Brodelius P.E."/>
            <person name="Rose J.K.C."/>
            <person name="Tang K."/>
        </authorList>
    </citation>
    <scope>NUCLEOTIDE SEQUENCE [LARGE SCALE GENOMIC DNA]</scope>
    <source>
        <strain evidence="7">cv. Huhao1</strain>
        <tissue evidence="6">Leaf</tissue>
    </source>
</reference>
<dbReference type="GO" id="GO:0016787">
    <property type="term" value="F:hydrolase activity"/>
    <property type="evidence" value="ECO:0007669"/>
    <property type="project" value="UniProtKB-KW"/>
</dbReference>
<dbReference type="GO" id="GO:0003724">
    <property type="term" value="F:RNA helicase activity"/>
    <property type="evidence" value="ECO:0007669"/>
    <property type="project" value="UniProtKB-EC"/>
</dbReference>
<dbReference type="EMBL" id="PKPP01009308">
    <property type="protein sequence ID" value="PWA48564.1"/>
    <property type="molecule type" value="Genomic_DNA"/>
</dbReference>
<dbReference type="STRING" id="35608.A0A2U1LHT2"/>
<keyword evidence="1 4" id="KW-0547">Nucleotide-binding</keyword>
<dbReference type="SMART" id="SM00487">
    <property type="entry name" value="DEXDc"/>
    <property type="match status" value="1"/>
</dbReference>
<evidence type="ECO:0000256" key="3">
    <source>
        <dbReference type="ARBA" id="ARBA00022840"/>
    </source>
</evidence>
<comment type="function">
    <text evidence="4">RNA helicase.</text>
</comment>
<keyword evidence="4" id="KW-0347">Helicase</keyword>
<feature type="domain" description="Helicase ATP-binding" evidence="5">
    <location>
        <begin position="16"/>
        <end position="157"/>
    </location>
</feature>
<evidence type="ECO:0000313" key="6">
    <source>
        <dbReference type="EMBL" id="PWA48564.1"/>
    </source>
</evidence>
<dbReference type="Gene3D" id="3.40.50.300">
    <property type="entry name" value="P-loop containing nucleotide triphosphate hydrolases"/>
    <property type="match status" value="1"/>
</dbReference>
<proteinExistence type="inferred from homology"/>
<comment type="catalytic activity">
    <reaction evidence="4">
        <text>ATP + H2O = ADP + phosphate + H(+)</text>
        <dbReference type="Rhea" id="RHEA:13065"/>
        <dbReference type="ChEBI" id="CHEBI:15377"/>
        <dbReference type="ChEBI" id="CHEBI:15378"/>
        <dbReference type="ChEBI" id="CHEBI:30616"/>
        <dbReference type="ChEBI" id="CHEBI:43474"/>
        <dbReference type="ChEBI" id="CHEBI:456216"/>
        <dbReference type="EC" id="3.6.4.13"/>
    </reaction>
</comment>
<evidence type="ECO:0000256" key="4">
    <source>
        <dbReference type="RuleBase" id="RU365068"/>
    </source>
</evidence>
<dbReference type="PROSITE" id="PS51192">
    <property type="entry name" value="HELICASE_ATP_BIND_1"/>
    <property type="match status" value="1"/>
</dbReference>
<comment type="domain">
    <text evidence="4">The Q motif is unique to and characteristic of the DEAD box family of RNA helicases and controls ATP binding and hydrolysis.</text>
</comment>
<keyword evidence="3 4" id="KW-0067">ATP-binding</keyword>
<dbReference type="EC" id="3.6.4.13" evidence="4"/>
<organism evidence="6 7">
    <name type="scientific">Artemisia annua</name>
    <name type="common">Sweet wormwood</name>
    <dbReference type="NCBI Taxonomy" id="35608"/>
    <lineage>
        <taxon>Eukaryota</taxon>
        <taxon>Viridiplantae</taxon>
        <taxon>Streptophyta</taxon>
        <taxon>Embryophyta</taxon>
        <taxon>Tracheophyta</taxon>
        <taxon>Spermatophyta</taxon>
        <taxon>Magnoliopsida</taxon>
        <taxon>eudicotyledons</taxon>
        <taxon>Gunneridae</taxon>
        <taxon>Pentapetalae</taxon>
        <taxon>asterids</taxon>
        <taxon>campanulids</taxon>
        <taxon>Asterales</taxon>
        <taxon>Asteraceae</taxon>
        <taxon>Asteroideae</taxon>
        <taxon>Anthemideae</taxon>
        <taxon>Artemisiinae</taxon>
        <taxon>Artemisia</taxon>
    </lineage>
</organism>
<dbReference type="PANTHER" id="PTHR24031">
    <property type="entry name" value="RNA HELICASE"/>
    <property type="match status" value="1"/>
</dbReference>
<dbReference type="InterPro" id="IPR011545">
    <property type="entry name" value="DEAD/DEAH_box_helicase_dom"/>
</dbReference>
<dbReference type="InterPro" id="IPR027417">
    <property type="entry name" value="P-loop_NTPase"/>
</dbReference>
<evidence type="ECO:0000313" key="7">
    <source>
        <dbReference type="Proteomes" id="UP000245207"/>
    </source>
</evidence>
<evidence type="ECO:0000259" key="5">
    <source>
        <dbReference type="PROSITE" id="PS51192"/>
    </source>
</evidence>
<dbReference type="InterPro" id="IPR014001">
    <property type="entry name" value="Helicase_ATP-bd"/>
</dbReference>
<protein>
    <recommendedName>
        <fullName evidence="4">ATP-dependent RNA helicase</fullName>
        <ecNumber evidence="4">3.6.4.13</ecNumber>
    </recommendedName>
</protein>
<gene>
    <name evidence="6" type="ORF">CTI12_AA301460</name>
</gene>
<evidence type="ECO:0000256" key="2">
    <source>
        <dbReference type="ARBA" id="ARBA00022801"/>
    </source>
</evidence>
<name>A0A2U1LHT2_ARTAN</name>
<dbReference type="OrthoDB" id="10265785at2759"/>
<keyword evidence="2 4" id="KW-0378">Hydrolase</keyword>
<dbReference type="GO" id="GO:0003723">
    <property type="term" value="F:RNA binding"/>
    <property type="evidence" value="ECO:0007669"/>
    <property type="project" value="UniProtKB-UniRule"/>
</dbReference>
<dbReference type="AlphaFoldDB" id="A0A2U1LHT2"/>
<keyword evidence="7" id="KW-1185">Reference proteome</keyword>
<keyword evidence="4" id="KW-0694">RNA-binding</keyword>
<dbReference type="Proteomes" id="UP000245207">
    <property type="component" value="Unassembled WGS sequence"/>
</dbReference>
<accession>A0A2U1LHT2</accession>
<dbReference type="Pfam" id="PF00270">
    <property type="entry name" value="DEAD"/>
    <property type="match status" value="1"/>
</dbReference>
<comment type="caution">
    <text evidence="6">The sequence shown here is derived from an EMBL/GenBank/DDBJ whole genome shotgun (WGS) entry which is preliminary data.</text>
</comment>
<comment type="similarity">
    <text evidence="4">Belongs to the DEAD box helicase family.</text>
</comment>